<dbReference type="SUPFAM" id="SSF82171">
    <property type="entry name" value="DPP6 N-terminal domain-like"/>
    <property type="match status" value="1"/>
</dbReference>
<dbReference type="Pfam" id="PF07676">
    <property type="entry name" value="PD40"/>
    <property type="match status" value="1"/>
</dbReference>
<keyword evidence="1" id="KW-0378">Hydrolase</keyword>
<dbReference type="InterPro" id="IPR029058">
    <property type="entry name" value="AB_hydrolase_fold"/>
</dbReference>
<gene>
    <name evidence="4" type="ORF">METZ01_LOCUS80986</name>
</gene>
<dbReference type="GO" id="GO:0004252">
    <property type="term" value="F:serine-type endopeptidase activity"/>
    <property type="evidence" value="ECO:0007669"/>
    <property type="project" value="TreeGrafter"/>
</dbReference>
<evidence type="ECO:0000256" key="2">
    <source>
        <dbReference type="ARBA" id="ARBA00022825"/>
    </source>
</evidence>
<dbReference type="InterPro" id="IPR011659">
    <property type="entry name" value="WD40"/>
</dbReference>
<feature type="domain" description="Peptidase S9 prolyl oligopeptidase catalytic" evidence="3">
    <location>
        <begin position="454"/>
        <end position="656"/>
    </location>
</feature>
<evidence type="ECO:0000256" key="1">
    <source>
        <dbReference type="ARBA" id="ARBA00022801"/>
    </source>
</evidence>
<organism evidence="4">
    <name type="scientific">marine metagenome</name>
    <dbReference type="NCBI Taxonomy" id="408172"/>
    <lineage>
        <taxon>unclassified sequences</taxon>
        <taxon>metagenomes</taxon>
        <taxon>ecological metagenomes</taxon>
    </lineage>
</organism>
<dbReference type="PANTHER" id="PTHR42776:SF27">
    <property type="entry name" value="DIPEPTIDYL PEPTIDASE FAMILY MEMBER 6"/>
    <property type="match status" value="1"/>
</dbReference>
<dbReference type="PANTHER" id="PTHR42776">
    <property type="entry name" value="SERINE PEPTIDASE S9 FAMILY MEMBER"/>
    <property type="match status" value="1"/>
</dbReference>
<protein>
    <recommendedName>
        <fullName evidence="3">Peptidase S9 prolyl oligopeptidase catalytic domain-containing protein</fullName>
    </recommendedName>
</protein>
<dbReference type="EMBL" id="UINC01006537">
    <property type="protein sequence ID" value="SVA28132.1"/>
    <property type="molecule type" value="Genomic_DNA"/>
</dbReference>
<reference evidence="4" key="1">
    <citation type="submission" date="2018-05" db="EMBL/GenBank/DDBJ databases">
        <authorList>
            <person name="Lanie J.A."/>
            <person name="Ng W.-L."/>
            <person name="Kazmierczak K.M."/>
            <person name="Andrzejewski T.M."/>
            <person name="Davidsen T.M."/>
            <person name="Wayne K.J."/>
            <person name="Tettelin H."/>
            <person name="Glass J.I."/>
            <person name="Rusch D."/>
            <person name="Podicherti R."/>
            <person name="Tsui H.-C.T."/>
            <person name="Winkler M.E."/>
        </authorList>
    </citation>
    <scope>NUCLEOTIDE SEQUENCE</scope>
</reference>
<evidence type="ECO:0000259" key="3">
    <source>
        <dbReference type="Pfam" id="PF00326"/>
    </source>
</evidence>
<dbReference type="GO" id="GO:0006508">
    <property type="term" value="P:proteolysis"/>
    <property type="evidence" value="ECO:0007669"/>
    <property type="project" value="InterPro"/>
</dbReference>
<dbReference type="Gene3D" id="3.40.50.1820">
    <property type="entry name" value="alpha/beta hydrolase"/>
    <property type="match status" value="1"/>
</dbReference>
<evidence type="ECO:0000313" key="4">
    <source>
        <dbReference type="EMBL" id="SVA28132.1"/>
    </source>
</evidence>
<sequence length="657" mass="74115">MKRFITSILLFFSIIWADRPITAEDIVNMRYSAQPAMDANGTQIAYVKIIPRRADEKRGGSYREIWVMDSDGSNKRKFTSSPINSWSPQWTPNGNLSFLSRRKEHHSAIQVYVISTDGGEATILTNHKTGIGSYQWSPNGKWIAFLSKDEKSNEKKKLEKDGFDMIVMDQDHIYTRLWVYNVKTGAYQKVFKQNLNVASFTWTPDSKSIVFQGTDKTGSDRDLLERSIYRVKAPNGIPRKVLETTGKLGDMAISPNSNNLAFLGAISYNDPIAQSIYLIPLKGGMAKMLTPDFKESFITLDWIDDKTVLGKSYRGTKTVLSTIDIKDQSLEGIANQTDLLIPDEIITSVSYHRETGKLVIVSNSQSNPNEIFIGEVGSNTIKRLTYSNPELDDITLAKQETISWKSNDGLMIEGVLTYPLKYRKGKRYPLVLQIHGGPEGTSLDGWNTRATYPVQLLAANGFVVLEPNYRGSGGRGVAYSKADHDDLGGMEFEDVLAGIDQLIDDGLVNKNKVGTGGWSYGGYFSAWAATKHSDRFKASMVGAGLTNMISFMGTTDIPYEMSIVHWNQWWFDNMELHWERSPLSHINNAKTPTLVIHGLRDERVHPEQGMQLWQALRIKGVETELVLYPREPHGLLERSHKLDYMDRLVGWYNKHVK</sequence>
<accession>A0A381UIX1</accession>
<name>A0A381UIX1_9ZZZZ</name>
<dbReference type="InterPro" id="IPR001375">
    <property type="entry name" value="Peptidase_S9_cat"/>
</dbReference>
<keyword evidence="2" id="KW-0720">Serine protease</keyword>
<dbReference type="InterPro" id="IPR011042">
    <property type="entry name" value="6-blade_b-propeller_TolB-like"/>
</dbReference>
<proteinExistence type="predicted"/>
<dbReference type="SUPFAM" id="SSF53474">
    <property type="entry name" value="alpha/beta-Hydrolases"/>
    <property type="match status" value="1"/>
</dbReference>
<dbReference type="Pfam" id="PF00326">
    <property type="entry name" value="Peptidase_S9"/>
    <property type="match status" value="1"/>
</dbReference>
<keyword evidence="2" id="KW-0645">Protease</keyword>
<dbReference type="AlphaFoldDB" id="A0A381UIX1"/>
<dbReference type="Gene3D" id="2.120.10.30">
    <property type="entry name" value="TolB, C-terminal domain"/>
    <property type="match status" value="1"/>
</dbReference>